<protein>
    <submittedName>
        <fullName evidence="1">Uncharacterized protein</fullName>
    </submittedName>
</protein>
<evidence type="ECO:0000313" key="2">
    <source>
        <dbReference type="Proteomes" id="UP000515514"/>
    </source>
</evidence>
<keyword evidence="2" id="KW-1185">Reference proteome</keyword>
<accession>A0A7G8PW47</accession>
<sequence>MNSIKTIGKSFFLGLSILFFMSDLHSQSYKNLTHLKGGNIETYYSEGALEQAEAMAFLCENVLSFYKTIIDFEPTVTLLVLSPTDWSAYTHFPVYGMPHYPNAKTLVVASQDNDFWKSMLPPLDNLPTDLGNQISETYVDYNGKITMRAFFNLLAIHELGHAYHEQGGLSMQRKWLGELFCNMFLHTFIAENRPELLPALTIFPNMVVSSTSRESLKYSTLNDFEANYGLIASQHPQNYGWYQCRLHTAAGNIYDEAGITAFSNLWNTLKANKDPIDDAALAELLTTQVHESVAHVQMHWND</sequence>
<dbReference type="AlphaFoldDB" id="A0A7G8PW47"/>
<organism evidence="1 2">
    <name type="scientific">Constantimarinum furrinae</name>
    <dbReference type="NCBI Taxonomy" id="2562285"/>
    <lineage>
        <taxon>Bacteria</taxon>
        <taxon>Pseudomonadati</taxon>
        <taxon>Bacteroidota</taxon>
        <taxon>Flavobacteriia</taxon>
        <taxon>Flavobacteriales</taxon>
        <taxon>Flavobacteriaceae</taxon>
        <taxon>Altibacter/Constantimarinum group</taxon>
        <taxon>Constantimarinum</taxon>
    </lineage>
</organism>
<proteinExistence type="predicted"/>
<gene>
    <name evidence="1" type="ORF">ALE3EI_2016</name>
</gene>
<dbReference type="RefSeq" id="WP_186988309.1">
    <property type="nucleotide sequence ID" value="NZ_CP052909.1"/>
</dbReference>
<name>A0A7G8PW47_9FLAO</name>
<reference evidence="1 2" key="1">
    <citation type="submission" date="2020-04" db="EMBL/GenBank/DDBJ databases">
        <title>Genome sequence of Altibacter aquimarinus strain ALE3EI.</title>
        <authorList>
            <person name="Oh H.-M."/>
            <person name="Jang D."/>
        </authorList>
    </citation>
    <scope>NUCLEOTIDE SEQUENCE [LARGE SCALE GENOMIC DNA]</scope>
    <source>
        <strain evidence="1 2">ALE3EI</strain>
    </source>
</reference>
<dbReference type="EMBL" id="CP052909">
    <property type="protein sequence ID" value="QNJ98563.1"/>
    <property type="molecule type" value="Genomic_DNA"/>
</dbReference>
<evidence type="ECO:0000313" key="1">
    <source>
        <dbReference type="EMBL" id="QNJ98563.1"/>
    </source>
</evidence>
<dbReference type="KEGG" id="alti:ALE3EI_2016"/>
<dbReference type="Proteomes" id="UP000515514">
    <property type="component" value="Chromosome"/>
</dbReference>